<dbReference type="Proteomes" id="UP000663760">
    <property type="component" value="Chromosome 7"/>
</dbReference>
<evidence type="ECO:0000313" key="3">
    <source>
        <dbReference type="Proteomes" id="UP000663760"/>
    </source>
</evidence>
<gene>
    <name evidence="2" type="ORF">SI8410_07010842</name>
</gene>
<reference evidence="2" key="1">
    <citation type="submission" date="2020-02" db="EMBL/GenBank/DDBJ databases">
        <authorList>
            <person name="Scholz U."/>
            <person name="Mascher M."/>
            <person name="Fiebig A."/>
        </authorList>
    </citation>
    <scope>NUCLEOTIDE SEQUENCE</scope>
</reference>
<keyword evidence="3" id="KW-1185">Reference proteome</keyword>
<name>A0A7I8KRS6_SPIIN</name>
<feature type="region of interest" description="Disordered" evidence="1">
    <location>
        <begin position="1"/>
        <end position="34"/>
    </location>
</feature>
<dbReference type="AlphaFoldDB" id="A0A7I8KRS6"/>
<organism evidence="2 3">
    <name type="scientific">Spirodela intermedia</name>
    <name type="common">Intermediate duckweed</name>
    <dbReference type="NCBI Taxonomy" id="51605"/>
    <lineage>
        <taxon>Eukaryota</taxon>
        <taxon>Viridiplantae</taxon>
        <taxon>Streptophyta</taxon>
        <taxon>Embryophyta</taxon>
        <taxon>Tracheophyta</taxon>
        <taxon>Spermatophyta</taxon>
        <taxon>Magnoliopsida</taxon>
        <taxon>Liliopsida</taxon>
        <taxon>Araceae</taxon>
        <taxon>Lemnoideae</taxon>
        <taxon>Spirodela</taxon>
    </lineage>
</organism>
<feature type="compositionally biased region" description="Basic and acidic residues" evidence="1">
    <location>
        <begin position="1"/>
        <end position="17"/>
    </location>
</feature>
<dbReference type="EMBL" id="LR746270">
    <property type="protein sequence ID" value="CAA7400172.1"/>
    <property type="molecule type" value="Genomic_DNA"/>
</dbReference>
<evidence type="ECO:0000256" key="1">
    <source>
        <dbReference type="SAM" id="MobiDB-lite"/>
    </source>
</evidence>
<sequence>MDPRPLRRTGVGREHLHGGAARPPPGWPPTRAGLLSPADLRRGFSARQAFLLSYRLSAPESFRERTARTTEELSAGARTALRRLSPARWVHKLVGALRGWLRRPPPAMNPARCFVSRGKKR</sequence>
<protein>
    <submittedName>
        <fullName evidence="2">Uncharacterized protein</fullName>
    </submittedName>
</protein>
<evidence type="ECO:0000313" key="2">
    <source>
        <dbReference type="EMBL" id="CAA7400172.1"/>
    </source>
</evidence>
<proteinExistence type="predicted"/>
<accession>A0A7I8KRS6</accession>